<dbReference type="PANTHER" id="PTHR14083:SF0">
    <property type="entry name" value="YIP1D-INTERACTING FACTOR 1, ISOFORM C"/>
    <property type="match status" value="1"/>
</dbReference>
<comment type="function">
    <text evidence="9">Has a role in transport between endoplasmic reticulum and Golgi.</text>
</comment>
<dbReference type="GeneID" id="19894276"/>
<dbReference type="RefSeq" id="XP_019613313.1">
    <property type="nucleotide sequence ID" value="XM_019757725.1"/>
</dbReference>
<dbReference type="VEuPathDB" id="FungiDB:PNEG_00578"/>
<feature type="transmembrane region" description="Helical" evidence="9">
    <location>
        <begin position="211"/>
        <end position="231"/>
    </location>
</feature>
<dbReference type="GO" id="GO:0005789">
    <property type="term" value="C:endoplasmic reticulum membrane"/>
    <property type="evidence" value="ECO:0007669"/>
    <property type="project" value="UniProtKB-SubCell"/>
</dbReference>
<dbReference type="OrthoDB" id="337750at2759"/>
<dbReference type="GO" id="GO:0006888">
    <property type="term" value="P:endoplasmic reticulum to Golgi vesicle-mediated transport"/>
    <property type="evidence" value="ECO:0007669"/>
    <property type="project" value="UniProtKB-UniRule"/>
</dbReference>
<dbReference type="GO" id="GO:0000139">
    <property type="term" value="C:Golgi membrane"/>
    <property type="evidence" value="ECO:0007669"/>
    <property type="project" value="UniProtKB-SubCell"/>
</dbReference>
<dbReference type="eggNOG" id="KOG3094">
    <property type="taxonomic scope" value="Eukaryota"/>
</dbReference>
<keyword evidence="11" id="KW-1185">Reference proteome</keyword>
<evidence type="ECO:0000256" key="1">
    <source>
        <dbReference type="ARBA" id="ARBA00009727"/>
    </source>
</evidence>
<dbReference type="PANTHER" id="PTHR14083">
    <property type="entry name" value="YIP1 INTERACTING FACTOR HOMOLOG YIF1 PROTEIN"/>
    <property type="match status" value="1"/>
</dbReference>
<dbReference type="GO" id="GO:0005793">
    <property type="term" value="C:endoplasmic reticulum-Golgi intermediate compartment"/>
    <property type="evidence" value="ECO:0007669"/>
    <property type="project" value="UniProtKB-UniRule"/>
</dbReference>
<keyword evidence="5 9" id="KW-0653">Protein transport</keyword>
<dbReference type="GO" id="GO:0015031">
    <property type="term" value="P:protein transport"/>
    <property type="evidence" value="ECO:0007669"/>
    <property type="project" value="UniProtKB-KW"/>
</dbReference>
<keyword evidence="4 9" id="KW-0256">Endoplasmic reticulum</keyword>
<evidence type="ECO:0000256" key="4">
    <source>
        <dbReference type="ARBA" id="ARBA00022824"/>
    </source>
</evidence>
<evidence type="ECO:0000313" key="10">
    <source>
        <dbReference type="EMBL" id="EMR10975.2"/>
    </source>
</evidence>
<dbReference type="Pfam" id="PF03878">
    <property type="entry name" value="YIF1"/>
    <property type="match status" value="1"/>
</dbReference>
<keyword evidence="2 9" id="KW-0813">Transport</keyword>
<dbReference type="GO" id="GO:0030134">
    <property type="term" value="C:COPII-coated ER to Golgi transport vesicle"/>
    <property type="evidence" value="ECO:0007669"/>
    <property type="project" value="TreeGrafter"/>
</dbReference>
<accession>M7PAS8</accession>
<proteinExistence type="inferred from homology"/>
<feature type="transmembrane region" description="Helical" evidence="9">
    <location>
        <begin position="174"/>
        <end position="199"/>
    </location>
</feature>
<organism evidence="10 11">
    <name type="scientific">Pneumocystis murina (strain B123)</name>
    <name type="common">Mouse pneumocystis pneumonia agent</name>
    <name type="synonym">Pneumocystis carinii f. sp. muris</name>
    <dbReference type="NCBI Taxonomy" id="1069680"/>
    <lineage>
        <taxon>Eukaryota</taxon>
        <taxon>Fungi</taxon>
        <taxon>Dikarya</taxon>
        <taxon>Ascomycota</taxon>
        <taxon>Taphrinomycotina</taxon>
        <taxon>Pneumocystomycetes</taxon>
        <taxon>Pneumocystaceae</taxon>
        <taxon>Pneumocystis</taxon>
    </lineage>
</organism>
<keyword evidence="3 9" id="KW-0812">Transmembrane</keyword>
<evidence type="ECO:0000313" key="11">
    <source>
        <dbReference type="Proteomes" id="UP000011958"/>
    </source>
</evidence>
<keyword evidence="7 9" id="KW-0333">Golgi apparatus</keyword>
<sequence length="295" mass="33901">MYGHQEDKDRKPFVMYAPQPAYFSTSRSSPVPGKQNPQTQQNTYTSYLGVNHAAAQMGLQVGRSAVMAGQEYVERNVGRFISMDMLRYYFNVSNYYVISKISVVLFPWRHKCWSRLTRHSEVNEAVVEGYRSPREDINSPDMYIPVMAFVTYVLLSSLLAGFKGDFHPELLGTTALMALIVVTFEILAIKFGCYILSIYNQTQLLDLVAYSGYKFIGIIVIMLSSIFHNLILTYSVFFYTFISIAFFLLRSLRYIVLPESNISLNATMSLSQRRKRIYFLFGISMAQILFMFILT</sequence>
<evidence type="ECO:0000256" key="7">
    <source>
        <dbReference type="ARBA" id="ARBA00023034"/>
    </source>
</evidence>
<name>M7PAS8_PNEMU</name>
<dbReference type="OMA" id="SGYKFVH"/>
<dbReference type="AlphaFoldDB" id="M7PAS8"/>
<feature type="transmembrane region" description="Helical" evidence="9">
    <location>
        <begin position="142"/>
        <end position="162"/>
    </location>
</feature>
<evidence type="ECO:0000256" key="8">
    <source>
        <dbReference type="ARBA" id="ARBA00023136"/>
    </source>
</evidence>
<keyword evidence="8 9" id="KW-0472">Membrane</keyword>
<evidence type="ECO:0000256" key="3">
    <source>
        <dbReference type="ARBA" id="ARBA00022692"/>
    </source>
</evidence>
<dbReference type="EMBL" id="AFWA02000002">
    <property type="protein sequence ID" value="EMR10975.2"/>
    <property type="molecule type" value="Genomic_DNA"/>
</dbReference>
<comment type="caution">
    <text evidence="10">The sequence shown here is derived from an EMBL/GenBank/DDBJ whole genome shotgun (WGS) entry which is preliminary data.</text>
</comment>
<dbReference type="HOGENOM" id="CLU_1272755_0_0_1"/>
<evidence type="ECO:0000256" key="9">
    <source>
        <dbReference type="RuleBase" id="RU368073"/>
    </source>
</evidence>
<dbReference type="STRING" id="1069680.M7PAS8"/>
<evidence type="ECO:0000256" key="2">
    <source>
        <dbReference type="ARBA" id="ARBA00022448"/>
    </source>
</evidence>
<comment type="similarity">
    <text evidence="1 9">Belongs to the YIF1 family.</text>
</comment>
<evidence type="ECO:0000256" key="5">
    <source>
        <dbReference type="ARBA" id="ARBA00022927"/>
    </source>
</evidence>
<protein>
    <recommendedName>
        <fullName evidence="9">Protein YIF1</fullName>
    </recommendedName>
</protein>
<feature type="transmembrane region" description="Helical" evidence="9">
    <location>
        <begin position="277"/>
        <end position="294"/>
    </location>
</feature>
<keyword evidence="6 9" id="KW-1133">Transmembrane helix</keyword>
<evidence type="ECO:0000256" key="6">
    <source>
        <dbReference type="ARBA" id="ARBA00022989"/>
    </source>
</evidence>
<comment type="subcellular location">
    <subcellularLocation>
        <location evidence="9">Endoplasmic reticulum membrane</location>
        <topology evidence="9">Multi-pass membrane protein</topology>
    </subcellularLocation>
    <subcellularLocation>
        <location evidence="9">Golgi apparatus membrane</location>
        <topology evidence="9">Multi-pass membrane protein</topology>
    </subcellularLocation>
</comment>
<dbReference type="InterPro" id="IPR005578">
    <property type="entry name" value="Yif1_fam"/>
</dbReference>
<feature type="transmembrane region" description="Helical" evidence="9">
    <location>
        <begin position="237"/>
        <end position="256"/>
    </location>
</feature>
<reference evidence="11" key="1">
    <citation type="journal article" date="2016" name="Nat. Commun.">
        <title>Genome analysis of three Pneumocystis species reveals adaptation mechanisms to life exclusively in mammalian hosts.</title>
        <authorList>
            <person name="Ma L."/>
            <person name="Chen Z."/>
            <person name="Huang D.W."/>
            <person name="Kutty G."/>
            <person name="Ishihara M."/>
            <person name="Wang H."/>
            <person name="Abouelleil A."/>
            <person name="Bishop L."/>
            <person name="Davey E."/>
            <person name="Deng R."/>
            <person name="Deng X."/>
            <person name="Fan L."/>
            <person name="Fantoni G."/>
            <person name="Fitzgerald M."/>
            <person name="Gogineni E."/>
            <person name="Goldberg J.M."/>
            <person name="Handley G."/>
            <person name="Hu X."/>
            <person name="Huber C."/>
            <person name="Jiao X."/>
            <person name="Jones K."/>
            <person name="Levin J.Z."/>
            <person name="Liu Y."/>
            <person name="Macdonald P."/>
            <person name="Melnikov A."/>
            <person name="Raley C."/>
            <person name="Sassi M."/>
            <person name="Sherman B.T."/>
            <person name="Song X."/>
            <person name="Sykes S."/>
            <person name="Tran B."/>
            <person name="Walsh L."/>
            <person name="Xia Y."/>
            <person name="Yang J."/>
            <person name="Young S."/>
            <person name="Zeng Q."/>
            <person name="Zheng X."/>
            <person name="Stephens R."/>
            <person name="Nusbaum C."/>
            <person name="Birren B.W."/>
            <person name="Azadi P."/>
            <person name="Lempicki R.A."/>
            <person name="Cuomo C.A."/>
            <person name="Kovacs J.A."/>
        </authorList>
    </citation>
    <scope>NUCLEOTIDE SEQUENCE [LARGE SCALE GENOMIC DNA]</scope>
    <source>
        <strain evidence="11">B123</strain>
    </source>
</reference>
<gene>
    <name evidence="10" type="ORF">PNEG_00578</name>
</gene>
<dbReference type="Proteomes" id="UP000011958">
    <property type="component" value="Unassembled WGS sequence"/>
</dbReference>